<accession>A0A072U2M7</accession>
<feature type="region of interest" description="Disordered" evidence="1">
    <location>
        <begin position="1"/>
        <end position="23"/>
    </location>
</feature>
<sequence length="55" mass="6241">MTMLGENGKEDYTEDGTVDLKGRPVLRSNTGRWRACSFIVVHHFEEPVRFGSNIS</sequence>
<dbReference type="EMBL" id="CM001223">
    <property type="protein sequence ID" value="KEH23972.1"/>
    <property type="molecule type" value="Genomic_DNA"/>
</dbReference>
<reference evidence="2 4" key="1">
    <citation type="journal article" date="2011" name="Nature">
        <title>The Medicago genome provides insight into the evolution of rhizobial symbioses.</title>
        <authorList>
            <person name="Young N.D."/>
            <person name="Debelle F."/>
            <person name="Oldroyd G.E."/>
            <person name="Geurts R."/>
            <person name="Cannon S.B."/>
            <person name="Udvardi M.K."/>
            <person name="Benedito V.A."/>
            <person name="Mayer K.F."/>
            <person name="Gouzy J."/>
            <person name="Schoof H."/>
            <person name="Van de Peer Y."/>
            <person name="Proost S."/>
            <person name="Cook D.R."/>
            <person name="Meyers B.C."/>
            <person name="Spannagl M."/>
            <person name="Cheung F."/>
            <person name="De Mita S."/>
            <person name="Krishnakumar V."/>
            <person name="Gundlach H."/>
            <person name="Zhou S."/>
            <person name="Mudge J."/>
            <person name="Bharti A.K."/>
            <person name="Murray J.D."/>
            <person name="Naoumkina M.A."/>
            <person name="Rosen B."/>
            <person name="Silverstein K.A."/>
            <person name="Tang H."/>
            <person name="Rombauts S."/>
            <person name="Zhao P.X."/>
            <person name="Zhou P."/>
            <person name="Barbe V."/>
            <person name="Bardou P."/>
            <person name="Bechner M."/>
            <person name="Bellec A."/>
            <person name="Berger A."/>
            <person name="Berges H."/>
            <person name="Bidwell S."/>
            <person name="Bisseling T."/>
            <person name="Choisne N."/>
            <person name="Couloux A."/>
            <person name="Denny R."/>
            <person name="Deshpande S."/>
            <person name="Dai X."/>
            <person name="Doyle J.J."/>
            <person name="Dudez A.M."/>
            <person name="Farmer A.D."/>
            <person name="Fouteau S."/>
            <person name="Franken C."/>
            <person name="Gibelin C."/>
            <person name="Gish J."/>
            <person name="Goldstein S."/>
            <person name="Gonzalez A.J."/>
            <person name="Green P.J."/>
            <person name="Hallab A."/>
            <person name="Hartog M."/>
            <person name="Hua A."/>
            <person name="Humphray S.J."/>
            <person name="Jeong D.H."/>
            <person name="Jing Y."/>
            <person name="Jocker A."/>
            <person name="Kenton S.M."/>
            <person name="Kim D.J."/>
            <person name="Klee K."/>
            <person name="Lai H."/>
            <person name="Lang C."/>
            <person name="Lin S."/>
            <person name="Macmil S.L."/>
            <person name="Magdelenat G."/>
            <person name="Matthews L."/>
            <person name="McCorrison J."/>
            <person name="Monaghan E.L."/>
            <person name="Mun J.H."/>
            <person name="Najar F.Z."/>
            <person name="Nicholson C."/>
            <person name="Noirot C."/>
            <person name="O'Bleness M."/>
            <person name="Paule C.R."/>
            <person name="Poulain J."/>
            <person name="Prion F."/>
            <person name="Qin B."/>
            <person name="Qu C."/>
            <person name="Retzel E.F."/>
            <person name="Riddle C."/>
            <person name="Sallet E."/>
            <person name="Samain S."/>
            <person name="Samson N."/>
            <person name="Sanders I."/>
            <person name="Saurat O."/>
            <person name="Scarpelli C."/>
            <person name="Schiex T."/>
            <person name="Segurens B."/>
            <person name="Severin A.J."/>
            <person name="Sherrier D.J."/>
            <person name="Shi R."/>
            <person name="Sims S."/>
            <person name="Singer S.R."/>
            <person name="Sinharoy S."/>
            <person name="Sterck L."/>
            <person name="Viollet A."/>
            <person name="Wang B.B."/>
            <person name="Wang K."/>
            <person name="Wang M."/>
            <person name="Wang X."/>
            <person name="Warfsmann J."/>
            <person name="Weissenbach J."/>
            <person name="White D.D."/>
            <person name="White J.D."/>
            <person name="Wiley G.B."/>
            <person name="Wincker P."/>
            <person name="Xing Y."/>
            <person name="Yang L."/>
            <person name="Yao Z."/>
            <person name="Ying F."/>
            <person name="Zhai J."/>
            <person name="Zhou L."/>
            <person name="Zuber A."/>
            <person name="Denarie J."/>
            <person name="Dixon R.A."/>
            <person name="May G.D."/>
            <person name="Schwartz D.C."/>
            <person name="Rogers J."/>
            <person name="Quetier F."/>
            <person name="Town C.D."/>
            <person name="Roe B.A."/>
        </authorList>
    </citation>
    <scope>NUCLEOTIDE SEQUENCE [LARGE SCALE GENOMIC DNA]</scope>
    <source>
        <strain evidence="2">A17</strain>
        <strain evidence="3 4">cv. Jemalong A17</strain>
    </source>
</reference>
<protein>
    <submittedName>
        <fullName evidence="2">Peptide transporter PTR3-A-like protein</fullName>
    </submittedName>
</protein>
<dbReference type="Proteomes" id="UP000002051">
    <property type="component" value="Unassembled WGS sequence"/>
</dbReference>
<name>A0A072U2M7_MEDTR</name>
<evidence type="ECO:0000313" key="3">
    <source>
        <dbReference type="EnsemblPlants" id="KEH23972"/>
    </source>
</evidence>
<dbReference type="AlphaFoldDB" id="A0A072U2M7"/>
<reference evidence="2 4" key="2">
    <citation type="journal article" date="2014" name="BMC Genomics">
        <title>An improved genome release (version Mt4.0) for the model legume Medicago truncatula.</title>
        <authorList>
            <person name="Tang H."/>
            <person name="Krishnakumar V."/>
            <person name="Bidwell S."/>
            <person name="Rosen B."/>
            <person name="Chan A."/>
            <person name="Zhou S."/>
            <person name="Gentzbittel L."/>
            <person name="Childs K.L."/>
            <person name="Yandell M."/>
            <person name="Gundlach H."/>
            <person name="Mayer K.F."/>
            <person name="Schwartz D.C."/>
            <person name="Town C.D."/>
        </authorList>
    </citation>
    <scope>GENOME REANNOTATION</scope>
    <source>
        <strain evidence="2">A17</strain>
        <strain evidence="3 4">cv. Jemalong A17</strain>
    </source>
</reference>
<dbReference type="STRING" id="3880.A0A072U2M7"/>
<gene>
    <name evidence="2" type="ordered locus">MTR_7g498330</name>
</gene>
<dbReference type="EnsemblPlants" id="KEH23972">
    <property type="protein sequence ID" value="KEH23972"/>
    <property type="gene ID" value="MTR_7g498330"/>
</dbReference>
<organism evidence="2 4">
    <name type="scientific">Medicago truncatula</name>
    <name type="common">Barrel medic</name>
    <name type="synonym">Medicago tribuloides</name>
    <dbReference type="NCBI Taxonomy" id="3880"/>
    <lineage>
        <taxon>Eukaryota</taxon>
        <taxon>Viridiplantae</taxon>
        <taxon>Streptophyta</taxon>
        <taxon>Embryophyta</taxon>
        <taxon>Tracheophyta</taxon>
        <taxon>Spermatophyta</taxon>
        <taxon>Magnoliopsida</taxon>
        <taxon>eudicotyledons</taxon>
        <taxon>Gunneridae</taxon>
        <taxon>Pentapetalae</taxon>
        <taxon>rosids</taxon>
        <taxon>fabids</taxon>
        <taxon>Fabales</taxon>
        <taxon>Fabaceae</taxon>
        <taxon>Papilionoideae</taxon>
        <taxon>50 kb inversion clade</taxon>
        <taxon>NPAAA clade</taxon>
        <taxon>Hologalegina</taxon>
        <taxon>IRL clade</taxon>
        <taxon>Trifolieae</taxon>
        <taxon>Medicago</taxon>
    </lineage>
</organism>
<dbReference type="HOGENOM" id="CLU_3035439_0_0_1"/>
<evidence type="ECO:0000256" key="1">
    <source>
        <dbReference type="SAM" id="MobiDB-lite"/>
    </source>
</evidence>
<evidence type="ECO:0000313" key="2">
    <source>
        <dbReference type="EMBL" id="KEH23972.1"/>
    </source>
</evidence>
<evidence type="ECO:0000313" key="4">
    <source>
        <dbReference type="Proteomes" id="UP000002051"/>
    </source>
</evidence>
<proteinExistence type="predicted"/>
<reference evidence="3" key="3">
    <citation type="submission" date="2015-04" db="UniProtKB">
        <authorList>
            <consortium name="EnsemblPlants"/>
        </authorList>
    </citation>
    <scope>IDENTIFICATION</scope>
    <source>
        <strain evidence="3">cv. Jemalong A17</strain>
    </source>
</reference>
<keyword evidence="4" id="KW-1185">Reference proteome</keyword>